<dbReference type="InterPro" id="IPR033734">
    <property type="entry name" value="Jacalin-like_lectin_dom_plant"/>
</dbReference>
<comment type="caution">
    <text evidence="3">The sequence shown here is derived from an EMBL/GenBank/DDBJ whole genome shotgun (WGS) entry which is preliminary data.</text>
</comment>
<keyword evidence="1" id="KW-0430">Lectin</keyword>
<reference evidence="3 4" key="1">
    <citation type="submission" date="2020-08" db="EMBL/GenBank/DDBJ databases">
        <title>Plant Genome Project.</title>
        <authorList>
            <person name="Zhang R.-G."/>
        </authorList>
    </citation>
    <scope>NUCLEOTIDE SEQUENCE [LARGE SCALE GENOMIC DNA]</scope>
    <source>
        <tissue evidence="3">Rhizome</tissue>
    </source>
</reference>
<proteinExistence type="predicted"/>
<sequence>MDLLVNLIPSFSLISFSLSRSSSSVVSSVYIRRKWGVTPARNNLSSPLLGLFNPRSACTLKVGPWGGSGDTSFDIIGQPTSQITKILVKTGAVVDSLVISYVVDWEVQSYRAGGTGGVETHEFELGRGEYINKIFGSISDYNGETCISQLGFKTNLGKQHGPFGKGCGKEFSVPVVNGRIVGLFGQYTNYINAIGVSALLLSSLN</sequence>
<feature type="domain" description="Jacalin-type lectin" evidence="2">
    <location>
        <begin position="59"/>
        <end position="200"/>
    </location>
</feature>
<protein>
    <recommendedName>
        <fullName evidence="2">Jacalin-type lectin domain-containing protein</fullName>
    </recommendedName>
</protein>
<evidence type="ECO:0000313" key="4">
    <source>
        <dbReference type="Proteomes" id="UP000734854"/>
    </source>
</evidence>
<organism evidence="3 4">
    <name type="scientific">Zingiber officinale</name>
    <name type="common">Ginger</name>
    <name type="synonym">Amomum zingiber</name>
    <dbReference type="NCBI Taxonomy" id="94328"/>
    <lineage>
        <taxon>Eukaryota</taxon>
        <taxon>Viridiplantae</taxon>
        <taxon>Streptophyta</taxon>
        <taxon>Embryophyta</taxon>
        <taxon>Tracheophyta</taxon>
        <taxon>Spermatophyta</taxon>
        <taxon>Magnoliopsida</taxon>
        <taxon>Liliopsida</taxon>
        <taxon>Zingiberales</taxon>
        <taxon>Zingiberaceae</taxon>
        <taxon>Zingiber</taxon>
    </lineage>
</organism>
<dbReference type="PROSITE" id="PS51752">
    <property type="entry name" value="JACALIN_LECTIN"/>
    <property type="match status" value="1"/>
</dbReference>
<accession>A0A8J5HPV9</accession>
<dbReference type="SMART" id="SM00915">
    <property type="entry name" value="Jacalin"/>
    <property type="match status" value="1"/>
</dbReference>
<evidence type="ECO:0000313" key="3">
    <source>
        <dbReference type="EMBL" id="KAG6530579.1"/>
    </source>
</evidence>
<dbReference type="EMBL" id="JACMSC010000003">
    <property type="protein sequence ID" value="KAG6530579.1"/>
    <property type="molecule type" value="Genomic_DNA"/>
</dbReference>
<evidence type="ECO:0000256" key="1">
    <source>
        <dbReference type="ARBA" id="ARBA00022734"/>
    </source>
</evidence>
<dbReference type="Pfam" id="PF01419">
    <property type="entry name" value="Jacalin"/>
    <property type="match status" value="1"/>
</dbReference>
<keyword evidence="4" id="KW-1185">Reference proteome</keyword>
<dbReference type="CDD" id="cd09612">
    <property type="entry name" value="Jacalin"/>
    <property type="match status" value="1"/>
</dbReference>
<dbReference type="InterPro" id="IPR001229">
    <property type="entry name" value="Jacalin-like_lectin_dom"/>
</dbReference>
<name>A0A8J5HPV9_ZINOF</name>
<dbReference type="Proteomes" id="UP000734854">
    <property type="component" value="Unassembled WGS sequence"/>
</dbReference>
<evidence type="ECO:0000259" key="2">
    <source>
        <dbReference type="PROSITE" id="PS51752"/>
    </source>
</evidence>
<dbReference type="Gene3D" id="2.100.10.30">
    <property type="entry name" value="Jacalin-like lectin domain"/>
    <property type="match status" value="1"/>
</dbReference>
<gene>
    <name evidence="3" type="ORF">ZIOFF_012820</name>
</gene>
<dbReference type="PANTHER" id="PTHR46506">
    <property type="entry name" value="OS05G0143600 PROTEIN"/>
    <property type="match status" value="1"/>
</dbReference>
<dbReference type="SUPFAM" id="SSF51101">
    <property type="entry name" value="Mannose-binding lectins"/>
    <property type="match status" value="1"/>
</dbReference>
<dbReference type="AlphaFoldDB" id="A0A8J5HPV9"/>
<dbReference type="InterPro" id="IPR036404">
    <property type="entry name" value="Jacalin-like_lectin_dom_sf"/>
</dbReference>
<dbReference type="GO" id="GO:0030246">
    <property type="term" value="F:carbohydrate binding"/>
    <property type="evidence" value="ECO:0007669"/>
    <property type="project" value="UniProtKB-KW"/>
</dbReference>